<feature type="transmembrane region" description="Helical" evidence="1">
    <location>
        <begin position="12"/>
        <end position="31"/>
    </location>
</feature>
<dbReference type="InterPro" id="IPR008554">
    <property type="entry name" value="Glutaredoxin-like"/>
</dbReference>
<feature type="transmembrane region" description="Helical" evidence="1">
    <location>
        <begin position="51"/>
        <end position="67"/>
    </location>
</feature>
<dbReference type="SUPFAM" id="SSF52833">
    <property type="entry name" value="Thioredoxin-like"/>
    <property type="match status" value="1"/>
</dbReference>
<dbReference type="Gene3D" id="3.40.30.10">
    <property type="entry name" value="Glutaredoxin"/>
    <property type="match status" value="1"/>
</dbReference>
<keyword evidence="1" id="KW-0812">Transmembrane</keyword>
<dbReference type="InterPro" id="IPR052565">
    <property type="entry name" value="Glutaredoxin-like_YDR286C"/>
</dbReference>
<organism evidence="2 3">
    <name type="scientific">Fuerstiella marisgermanici</name>
    <dbReference type="NCBI Taxonomy" id="1891926"/>
    <lineage>
        <taxon>Bacteria</taxon>
        <taxon>Pseudomonadati</taxon>
        <taxon>Planctomycetota</taxon>
        <taxon>Planctomycetia</taxon>
        <taxon>Planctomycetales</taxon>
        <taxon>Planctomycetaceae</taxon>
        <taxon>Fuerstiella</taxon>
    </lineage>
</organism>
<sequence length="174" mass="19600">MTASDFNKRVNAFAAATLLILATVLACLIFVDRCTTIYIRWPGFWYRSRSFHLLICISVLVAAWWAHRCAGRLPGDSEVVFRSVTVYSKPNCELCDRAIEILDQYDDALPEVRVVDISDNAELQLQHGASIPVVEMDGRVRFRGMVSVELLERMIAARQRRQSRHSAADSGSPV</sequence>
<evidence type="ECO:0000313" key="3">
    <source>
        <dbReference type="Proteomes" id="UP000187735"/>
    </source>
</evidence>
<protein>
    <submittedName>
        <fullName evidence="2">Glutaredoxin</fullName>
    </submittedName>
</protein>
<dbReference type="InterPro" id="IPR036249">
    <property type="entry name" value="Thioredoxin-like_sf"/>
</dbReference>
<dbReference type="Pfam" id="PF05768">
    <property type="entry name" value="Glrx-like"/>
    <property type="match status" value="1"/>
</dbReference>
<dbReference type="PANTHER" id="PTHR33558:SF1">
    <property type="entry name" value="GLUTAREDOXIN-LIKE PROTEIN C5ORF63 HOMOLOG"/>
    <property type="match status" value="1"/>
</dbReference>
<keyword evidence="1" id="KW-0472">Membrane</keyword>
<dbReference type="PANTHER" id="PTHR33558">
    <property type="entry name" value="GLUTAREDOXIN-LIKE PROTEIN C5ORF63 HOMOLOG"/>
    <property type="match status" value="1"/>
</dbReference>
<gene>
    <name evidence="2" type="ORF">Fuma_06218</name>
</gene>
<dbReference type="EMBL" id="CP017641">
    <property type="protein sequence ID" value="APZ96549.1"/>
    <property type="molecule type" value="Genomic_DNA"/>
</dbReference>
<dbReference type="Proteomes" id="UP000187735">
    <property type="component" value="Chromosome"/>
</dbReference>
<keyword evidence="3" id="KW-1185">Reference proteome</keyword>
<evidence type="ECO:0000313" key="2">
    <source>
        <dbReference type="EMBL" id="APZ96549.1"/>
    </source>
</evidence>
<dbReference type="STRING" id="1891926.Fuma_06218"/>
<reference evidence="2 3" key="1">
    <citation type="journal article" date="2016" name="Front. Microbiol.">
        <title>Fuerstia marisgermanicae gen. nov., sp. nov., an Unusual Member of the Phylum Planctomycetes from the German Wadden Sea.</title>
        <authorList>
            <person name="Kohn T."/>
            <person name="Heuer A."/>
            <person name="Jogler M."/>
            <person name="Vollmers J."/>
            <person name="Boedeker C."/>
            <person name="Bunk B."/>
            <person name="Rast P."/>
            <person name="Borchert D."/>
            <person name="Glockner I."/>
            <person name="Freese H.M."/>
            <person name="Klenk H.P."/>
            <person name="Overmann J."/>
            <person name="Kaster A.K."/>
            <person name="Rohde M."/>
            <person name="Wiegand S."/>
            <person name="Jogler C."/>
        </authorList>
    </citation>
    <scope>NUCLEOTIDE SEQUENCE [LARGE SCALE GENOMIC DNA]</scope>
    <source>
        <strain evidence="2 3">NH11</strain>
    </source>
</reference>
<dbReference type="AlphaFoldDB" id="A0A1P8WR85"/>
<accession>A0A1P8WR85</accession>
<name>A0A1P8WR85_9PLAN</name>
<keyword evidence="1" id="KW-1133">Transmembrane helix</keyword>
<evidence type="ECO:0000256" key="1">
    <source>
        <dbReference type="SAM" id="Phobius"/>
    </source>
</evidence>
<proteinExistence type="predicted"/>
<dbReference type="KEGG" id="fmr:Fuma_06218"/>